<dbReference type="PANTHER" id="PTHR12304">
    <property type="entry name" value="INOSINE-URIDINE PREFERRING NUCLEOSIDE HYDROLASE"/>
    <property type="match status" value="1"/>
</dbReference>
<accession>A0A930DWV0</accession>
<dbReference type="Proteomes" id="UP000780721">
    <property type="component" value="Unassembled WGS sequence"/>
</dbReference>
<proteinExistence type="predicted"/>
<dbReference type="Pfam" id="PF01156">
    <property type="entry name" value="IU_nuc_hydro"/>
    <property type="match status" value="1"/>
</dbReference>
<gene>
    <name evidence="4" type="ORF">HXM91_08010</name>
</gene>
<keyword evidence="2" id="KW-0326">Glycosidase</keyword>
<dbReference type="SUPFAM" id="SSF53590">
    <property type="entry name" value="Nucleoside hydrolase"/>
    <property type="match status" value="1"/>
</dbReference>
<dbReference type="AlphaFoldDB" id="A0A930DWV0"/>
<sequence length="314" mass="34542">MKKILIDCDTGIDDSLAILYALKSKSLHIEGITTGFGNTGALQAAENVLRLIKLANPGYEIPVAIGAEETLLGKKEDYPIHIHGKNGIGDVELPKSNQILSKESAWEMIVRKAEEMPGELTLVTLGRLTNLAKALELDPKLPQKLKNVVVMGGCVKAPGNISPYAEANIGGDAEASDIVFQAGFHMMVVGLDVTTKTYLHGQDLEKLSKYCKEENLPIVRYLQESLKLYFRFHHETMGMMDESVVHDPLVMVLADCPSLGTYKLFSARVDTTNSDTRGMIKIDERFCSEIQGSEILFCLEVDGKQAVNRLLSVF</sequence>
<evidence type="ECO:0000313" key="5">
    <source>
        <dbReference type="Proteomes" id="UP000780721"/>
    </source>
</evidence>
<reference evidence="4" key="1">
    <citation type="submission" date="2020-04" db="EMBL/GenBank/DDBJ databases">
        <title>Deep metagenomics examines the oral microbiome during advanced dental caries in children, revealing novel taxa and co-occurrences with host molecules.</title>
        <authorList>
            <person name="Baker J.L."/>
            <person name="Morton J.T."/>
            <person name="Dinis M."/>
            <person name="Alvarez R."/>
            <person name="Tran N.C."/>
            <person name="Knight R."/>
            <person name="Edlund A."/>
        </authorList>
    </citation>
    <scope>NUCLEOTIDE SEQUENCE</scope>
    <source>
        <strain evidence="4">JCVI_48_bin.5</strain>
    </source>
</reference>
<comment type="caution">
    <text evidence="4">The sequence shown here is derived from an EMBL/GenBank/DDBJ whole genome shotgun (WGS) entry which is preliminary data.</text>
</comment>
<dbReference type="GO" id="GO:0006152">
    <property type="term" value="P:purine nucleoside catabolic process"/>
    <property type="evidence" value="ECO:0007669"/>
    <property type="project" value="TreeGrafter"/>
</dbReference>
<dbReference type="InterPro" id="IPR001910">
    <property type="entry name" value="Inosine/uridine_hydrolase_dom"/>
</dbReference>
<name>A0A930DWV0_9FIRM</name>
<dbReference type="InterPro" id="IPR036452">
    <property type="entry name" value="Ribo_hydro-like"/>
</dbReference>
<protein>
    <submittedName>
        <fullName evidence="4">Nucleoside hydrolase</fullName>
    </submittedName>
</protein>
<evidence type="ECO:0000256" key="2">
    <source>
        <dbReference type="ARBA" id="ARBA00023295"/>
    </source>
</evidence>
<evidence type="ECO:0000259" key="3">
    <source>
        <dbReference type="Pfam" id="PF01156"/>
    </source>
</evidence>
<feature type="domain" description="Inosine/uridine-preferring nucleoside hydrolase" evidence="3">
    <location>
        <begin position="4"/>
        <end position="304"/>
    </location>
</feature>
<keyword evidence="1 4" id="KW-0378">Hydrolase</keyword>
<dbReference type="CDD" id="cd02650">
    <property type="entry name" value="nuc_hydro_CaPnhB"/>
    <property type="match status" value="1"/>
</dbReference>
<evidence type="ECO:0000256" key="1">
    <source>
        <dbReference type="ARBA" id="ARBA00022801"/>
    </source>
</evidence>
<dbReference type="GO" id="GO:0008477">
    <property type="term" value="F:purine nucleosidase activity"/>
    <property type="evidence" value="ECO:0007669"/>
    <property type="project" value="TreeGrafter"/>
</dbReference>
<evidence type="ECO:0000313" key="4">
    <source>
        <dbReference type="EMBL" id="MBF1305774.1"/>
    </source>
</evidence>
<dbReference type="InterPro" id="IPR023186">
    <property type="entry name" value="IUNH"/>
</dbReference>
<organism evidence="4 5">
    <name type="scientific">Oribacterium sinus</name>
    <dbReference type="NCBI Taxonomy" id="237576"/>
    <lineage>
        <taxon>Bacteria</taxon>
        <taxon>Bacillati</taxon>
        <taxon>Bacillota</taxon>
        <taxon>Clostridia</taxon>
        <taxon>Lachnospirales</taxon>
        <taxon>Lachnospiraceae</taxon>
        <taxon>Oribacterium</taxon>
    </lineage>
</organism>
<dbReference type="GO" id="GO:0005829">
    <property type="term" value="C:cytosol"/>
    <property type="evidence" value="ECO:0007669"/>
    <property type="project" value="TreeGrafter"/>
</dbReference>
<dbReference type="PANTHER" id="PTHR12304:SF4">
    <property type="entry name" value="URIDINE NUCLEOSIDASE"/>
    <property type="match status" value="1"/>
</dbReference>
<dbReference type="Gene3D" id="3.90.245.10">
    <property type="entry name" value="Ribonucleoside hydrolase-like"/>
    <property type="match status" value="1"/>
</dbReference>
<dbReference type="EMBL" id="JABZRB010000262">
    <property type="protein sequence ID" value="MBF1305774.1"/>
    <property type="molecule type" value="Genomic_DNA"/>
</dbReference>